<accession>A0A0C3KME9</accession>
<dbReference type="EMBL" id="KN831951">
    <property type="protein sequence ID" value="KIO10782.1"/>
    <property type="molecule type" value="Genomic_DNA"/>
</dbReference>
<gene>
    <name evidence="1" type="ORF">M404DRAFT_995243</name>
</gene>
<proteinExistence type="predicted"/>
<dbReference type="AlphaFoldDB" id="A0A0C3KME9"/>
<reference evidence="1 2" key="1">
    <citation type="submission" date="2014-04" db="EMBL/GenBank/DDBJ databases">
        <authorList>
            <consortium name="DOE Joint Genome Institute"/>
            <person name="Kuo A."/>
            <person name="Kohler A."/>
            <person name="Costa M.D."/>
            <person name="Nagy L.G."/>
            <person name="Floudas D."/>
            <person name="Copeland A."/>
            <person name="Barry K.W."/>
            <person name="Cichocki N."/>
            <person name="Veneault-Fourrey C."/>
            <person name="LaButti K."/>
            <person name="Lindquist E.A."/>
            <person name="Lipzen A."/>
            <person name="Lundell T."/>
            <person name="Morin E."/>
            <person name="Murat C."/>
            <person name="Sun H."/>
            <person name="Tunlid A."/>
            <person name="Henrissat B."/>
            <person name="Grigoriev I.V."/>
            <person name="Hibbett D.S."/>
            <person name="Martin F."/>
            <person name="Nordberg H.P."/>
            <person name="Cantor M.N."/>
            <person name="Hua S.X."/>
        </authorList>
    </citation>
    <scope>NUCLEOTIDE SEQUENCE [LARGE SCALE GENOMIC DNA]</scope>
    <source>
        <strain evidence="1 2">Marx 270</strain>
    </source>
</reference>
<reference evidence="2" key="2">
    <citation type="submission" date="2015-01" db="EMBL/GenBank/DDBJ databases">
        <title>Evolutionary Origins and Diversification of the Mycorrhizal Mutualists.</title>
        <authorList>
            <consortium name="DOE Joint Genome Institute"/>
            <consortium name="Mycorrhizal Genomics Consortium"/>
            <person name="Kohler A."/>
            <person name="Kuo A."/>
            <person name="Nagy L.G."/>
            <person name="Floudas D."/>
            <person name="Copeland A."/>
            <person name="Barry K.W."/>
            <person name="Cichocki N."/>
            <person name="Veneault-Fourrey C."/>
            <person name="LaButti K."/>
            <person name="Lindquist E.A."/>
            <person name="Lipzen A."/>
            <person name="Lundell T."/>
            <person name="Morin E."/>
            <person name="Murat C."/>
            <person name="Riley R."/>
            <person name="Ohm R."/>
            <person name="Sun H."/>
            <person name="Tunlid A."/>
            <person name="Henrissat B."/>
            <person name="Grigoriev I.V."/>
            <person name="Hibbett D.S."/>
            <person name="Martin F."/>
        </authorList>
    </citation>
    <scope>NUCLEOTIDE SEQUENCE [LARGE SCALE GENOMIC DNA]</scope>
    <source>
        <strain evidence="2">Marx 270</strain>
    </source>
</reference>
<dbReference type="InParanoid" id="A0A0C3KME9"/>
<evidence type="ECO:0000313" key="2">
    <source>
        <dbReference type="Proteomes" id="UP000054217"/>
    </source>
</evidence>
<evidence type="ECO:0000313" key="1">
    <source>
        <dbReference type="EMBL" id="KIO10782.1"/>
    </source>
</evidence>
<dbReference type="Proteomes" id="UP000054217">
    <property type="component" value="Unassembled WGS sequence"/>
</dbReference>
<sequence length="51" mass="5026">MELAGPSVISASAASGLFSVLGAVSFAMCPQGRSALGPLYRDGGKALVKSV</sequence>
<keyword evidence="2" id="KW-1185">Reference proteome</keyword>
<organism evidence="1 2">
    <name type="scientific">Pisolithus tinctorius Marx 270</name>
    <dbReference type="NCBI Taxonomy" id="870435"/>
    <lineage>
        <taxon>Eukaryota</taxon>
        <taxon>Fungi</taxon>
        <taxon>Dikarya</taxon>
        <taxon>Basidiomycota</taxon>
        <taxon>Agaricomycotina</taxon>
        <taxon>Agaricomycetes</taxon>
        <taxon>Agaricomycetidae</taxon>
        <taxon>Boletales</taxon>
        <taxon>Sclerodermatineae</taxon>
        <taxon>Pisolithaceae</taxon>
        <taxon>Pisolithus</taxon>
    </lineage>
</organism>
<protein>
    <submittedName>
        <fullName evidence="1">Uncharacterized protein</fullName>
    </submittedName>
</protein>
<dbReference type="HOGENOM" id="CLU_3107409_0_0_1"/>
<name>A0A0C3KME9_PISTI</name>